<sequence length="155" mass="17296">MQPLFDRILLLKRVPFFALLRTDQLRHIVPMLEPAGWASGERVFEKGDPSDRMYILLSGRVGIVLHDDPESTEYVAQLGHGDCFGEMGLLDDLPRSATVHVLETVEALSLSRVRLHGMLQAYPELGIGMLAALSGRLREANDARIKSRHLADNPK</sequence>
<dbReference type="PANTHER" id="PTHR23011">
    <property type="entry name" value="CYCLIC NUCLEOTIDE-BINDING DOMAIN CONTAINING PROTEIN"/>
    <property type="match status" value="1"/>
</dbReference>
<keyword evidence="3" id="KW-1185">Reference proteome</keyword>
<dbReference type="RefSeq" id="WP_124705717.1">
    <property type="nucleotide sequence ID" value="NZ_BGOW01000030.1"/>
</dbReference>
<dbReference type="EMBL" id="BGOW01000030">
    <property type="protein sequence ID" value="GCB01956.1"/>
    <property type="molecule type" value="Genomic_DNA"/>
</dbReference>
<name>A0A401JZH6_9PROT</name>
<reference evidence="2 3" key="1">
    <citation type="journal article" date="2019" name="Front. Microbiol.">
        <title>Genomes of Neutrophilic Sulfur-Oxidizing Chemolithoautotrophs Representing 9 Proteobacterial Species From 8 Genera.</title>
        <authorList>
            <person name="Watanabe T."/>
            <person name="Kojima H."/>
            <person name="Umezawa K."/>
            <person name="Hori C."/>
            <person name="Takasuka T.E."/>
            <person name="Kato Y."/>
            <person name="Fukui M."/>
        </authorList>
    </citation>
    <scope>NUCLEOTIDE SEQUENCE [LARGE SCALE GENOMIC DNA]</scope>
    <source>
        <strain evidence="2 3">TTN</strain>
    </source>
</reference>
<evidence type="ECO:0000259" key="1">
    <source>
        <dbReference type="PROSITE" id="PS50042"/>
    </source>
</evidence>
<dbReference type="SMART" id="SM00100">
    <property type="entry name" value="cNMP"/>
    <property type="match status" value="1"/>
</dbReference>
<dbReference type="SUPFAM" id="SSF51206">
    <property type="entry name" value="cAMP-binding domain-like"/>
    <property type="match status" value="1"/>
</dbReference>
<dbReference type="InterPro" id="IPR018488">
    <property type="entry name" value="cNMP-bd_CS"/>
</dbReference>
<dbReference type="OrthoDB" id="5290098at2"/>
<proteinExistence type="predicted"/>
<gene>
    <name evidence="2" type="ORF">SFMTTN_2770</name>
</gene>
<comment type="caution">
    <text evidence="2">The sequence shown here is derived from an EMBL/GenBank/DDBJ whole genome shotgun (WGS) entry which is preliminary data.</text>
</comment>
<dbReference type="Gene3D" id="2.60.120.10">
    <property type="entry name" value="Jelly Rolls"/>
    <property type="match status" value="1"/>
</dbReference>
<dbReference type="Proteomes" id="UP000286806">
    <property type="component" value="Unassembled WGS sequence"/>
</dbReference>
<dbReference type="InterPro" id="IPR014710">
    <property type="entry name" value="RmlC-like_jellyroll"/>
</dbReference>
<accession>A0A401JZH6</accession>
<protein>
    <submittedName>
        <fullName evidence="2">cAMP-binding proteins-catabolite gene activator and regulatory subunit of cAMP-dependent protein kinases</fullName>
    </submittedName>
</protein>
<dbReference type="CDD" id="cd00038">
    <property type="entry name" value="CAP_ED"/>
    <property type="match status" value="1"/>
</dbReference>
<dbReference type="InterPro" id="IPR018490">
    <property type="entry name" value="cNMP-bd_dom_sf"/>
</dbReference>
<dbReference type="InterPro" id="IPR000595">
    <property type="entry name" value="cNMP-bd_dom"/>
</dbReference>
<dbReference type="PRINTS" id="PR00103">
    <property type="entry name" value="CAMPKINASE"/>
</dbReference>
<dbReference type="PROSITE" id="PS50042">
    <property type="entry name" value="CNMP_BINDING_3"/>
    <property type="match status" value="1"/>
</dbReference>
<dbReference type="PROSITE" id="PS00889">
    <property type="entry name" value="CNMP_BINDING_2"/>
    <property type="match status" value="1"/>
</dbReference>
<evidence type="ECO:0000313" key="3">
    <source>
        <dbReference type="Proteomes" id="UP000286806"/>
    </source>
</evidence>
<feature type="domain" description="Cyclic nucleotide-binding" evidence="1">
    <location>
        <begin position="16"/>
        <end position="119"/>
    </location>
</feature>
<dbReference type="Pfam" id="PF00027">
    <property type="entry name" value="cNMP_binding"/>
    <property type="match status" value="1"/>
</dbReference>
<evidence type="ECO:0000313" key="2">
    <source>
        <dbReference type="EMBL" id="GCB01956.1"/>
    </source>
</evidence>
<dbReference type="AlphaFoldDB" id="A0A401JZH6"/>
<dbReference type="PANTHER" id="PTHR23011:SF28">
    <property type="entry name" value="CYCLIC NUCLEOTIDE-BINDING DOMAIN CONTAINING PROTEIN"/>
    <property type="match status" value="1"/>
</dbReference>
<organism evidence="2 3">
    <name type="scientific">Sulfuriferula multivorans</name>
    <dbReference type="NCBI Taxonomy" id="1559896"/>
    <lineage>
        <taxon>Bacteria</taxon>
        <taxon>Pseudomonadati</taxon>
        <taxon>Pseudomonadota</taxon>
        <taxon>Betaproteobacteria</taxon>
        <taxon>Nitrosomonadales</taxon>
        <taxon>Sulfuricellaceae</taxon>
        <taxon>Sulfuriferula</taxon>
    </lineage>
</organism>